<keyword evidence="10" id="KW-1185">Reference proteome</keyword>
<dbReference type="PANTHER" id="PTHR43836:SF3">
    <property type="entry name" value="CATECHOL O-METHYLTRANSFERASE"/>
    <property type="match status" value="1"/>
</dbReference>
<keyword evidence="2" id="KW-0489">Methyltransferase</keyword>
<dbReference type="Ensembl" id="ENSACLT00000020274.2">
    <property type="protein sequence ID" value="ENSACLP00000019814.2"/>
    <property type="gene ID" value="ENSACLG00000013472.2"/>
</dbReference>
<reference evidence="10" key="2">
    <citation type="submission" date="2023-03" db="EMBL/GenBank/DDBJ databases">
        <authorList>
            <consortium name="Wellcome Sanger Institute Data Sharing"/>
        </authorList>
    </citation>
    <scope>NUCLEOTIDE SEQUENCE [LARGE SCALE GENOMIC DNA]</scope>
</reference>
<keyword evidence="8" id="KW-0472">Membrane</keyword>
<reference evidence="9" key="3">
    <citation type="submission" date="2025-08" db="UniProtKB">
        <authorList>
            <consortium name="Ensembl"/>
        </authorList>
    </citation>
    <scope>IDENTIFICATION</scope>
</reference>
<evidence type="ECO:0000313" key="9">
    <source>
        <dbReference type="Ensembl" id="ENSACLP00000019814.2"/>
    </source>
</evidence>
<reference evidence="9" key="4">
    <citation type="submission" date="2025-09" db="UniProtKB">
        <authorList>
            <consortium name="Ensembl"/>
        </authorList>
    </citation>
    <scope>IDENTIFICATION</scope>
</reference>
<dbReference type="AlphaFoldDB" id="A0A3P8PSF1"/>
<dbReference type="GO" id="GO:0042424">
    <property type="term" value="P:catecholamine catabolic process"/>
    <property type="evidence" value="ECO:0007669"/>
    <property type="project" value="TreeGrafter"/>
</dbReference>
<evidence type="ECO:0000256" key="3">
    <source>
        <dbReference type="ARBA" id="ARBA00022679"/>
    </source>
</evidence>
<dbReference type="Pfam" id="PF01596">
    <property type="entry name" value="Methyltransf_3"/>
    <property type="match status" value="1"/>
</dbReference>
<dbReference type="InterPro" id="IPR029063">
    <property type="entry name" value="SAM-dependent_MTases_sf"/>
</dbReference>
<dbReference type="Gene3D" id="3.40.50.150">
    <property type="entry name" value="Vaccinia Virus protein VP39"/>
    <property type="match status" value="1"/>
</dbReference>
<evidence type="ECO:0000256" key="8">
    <source>
        <dbReference type="SAM" id="Phobius"/>
    </source>
</evidence>
<keyword evidence="3" id="KW-0808">Transferase</keyword>
<keyword evidence="5" id="KW-0531">Neurotransmitter degradation</keyword>
<dbReference type="GO" id="GO:0032502">
    <property type="term" value="P:developmental process"/>
    <property type="evidence" value="ECO:0007669"/>
    <property type="project" value="TreeGrafter"/>
</dbReference>
<protein>
    <recommendedName>
        <fullName evidence="1">catechol O-methyltransferase</fullName>
        <ecNumber evidence="1">2.1.1.6</ecNumber>
    </recommendedName>
</protein>
<organism evidence="9 10">
    <name type="scientific">Astatotilapia calliptera</name>
    <name type="common">Eastern happy</name>
    <name type="synonym">Chromis callipterus</name>
    <dbReference type="NCBI Taxonomy" id="8154"/>
    <lineage>
        <taxon>Eukaryota</taxon>
        <taxon>Metazoa</taxon>
        <taxon>Chordata</taxon>
        <taxon>Craniata</taxon>
        <taxon>Vertebrata</taxon>
        <taxon>Euteleostomi</taxon>
        <taxon>Actinopterygii</taxon>
        <taxon>Neopterygii</taxon>
        <taxon>Teleostei</taxon>
        <taxon>Neoteleostei</taxon>
        <taxon>Acanthomorphata</taxon>
        <taxon>Ovalentaria</taxon>
        <taxon>Cichlomorphae</taxon>
        <taxon>Cichliformes</taxon>
        <taxon>Cichlidae</taxon>
        <taxon>African cichlids</taxon>
        <taxon>Pseudocrenilabrinae</taxon>
        <taxon>Haplochromini</taxon>
        <taxon>Astatotilapia</taxon>
    </lineage>
</organism>
<evidence type="ECO:0000256" key="6">
    <source>
        <dbReference type="ARBA" id="ARBA00022939"/>
    </source>
</evidence>
<dbReference type="InterPro" id="IPR002935">
    <property type="entry name" value="SAM_O-MeTrfase"/>
</dbReference>
<evidence type="ECO:0000256" key="7">
    <source>
        <dbReference type="ARBA" id="ARBA00023453"/>
    </source>
</evidence>
<keyword evidence="4" id="KW-0949">S-adenosyl-L-methionine</keyword>
<name>A0A3P8PSF1_ASTCA</name>
<dbReference type="EC" id="2.1.1.6" evidence="1"/>
<reference evidence="9 10" key="1">
    <citation type="submission" date="2018-05" db="EMBL/GenBank/DDBJ databases">
        <authorList>
            <person name="Datahose"/>
        </authorList>
    </citation>
    <scope>NUCLEOTIDE SEQUENCE</scope>
</reference>
<keyword evidence="8" id="KW-0812">Transmembrane</keyword>
<evidence type="ECO:0000256" key="2">
    <source>
        <dbReference type="ARBA" id="ARBA00022603"/>
    </source>
</evidence>
<feature type="transmembrane region" description="Helical" evidence="8">
    <location>
        <begin position="6"/>
        <end position="31"/>
    </location>
</feature>
<accession>A0A3P8PSF1</accession>
<dbReference type="STRING" id="8154.ENSACLP00000019814"/>
<dbReference type="Bgee" id="ENSACLG00000013472">
    <property type="expression patterns" value="Expressed in testis and 1 other cell type or tissue"/>
</dbReference>
<comment type="similarity">
    <text evidence="7">Belongs to the class I-like SAM-binding methyltransferase superfamily. Cation-dependent O-methyltransferase family.</text>
</comment>
<dbReference type="GO" id="GO:0042417">
    <property type="term" value="P:dopamine metabolic process"/>
    <property type="evidence" value="ECO:0007669"/>
    <property type="project" value="TreeGrafter"/>
</dbReference>
<dbReference type="PANTHER" id="PTHR43836">
    <property type="entry name" value="CATECHOL O-METHYLTRANSFERASE 1-RELATED"/>
    <property type="match status" value="1"/>
</dbReference>
<dbReference type="GO" id="GO:0016206">
    <property type="term" value="F:catechol O-methyltransferase activity"/>
    <property type="evidence" value="ECO:0007669"/>
    <property type="project" value="UniProtKB-EC"/>
</dbReference>
<keyword evidence="6" id="KW-0128">Catecholamine metabolism</keyword>
<proteinExistence type="inferred from homology"/>
<keyword evidence="8" id="KW-1133">Transmembrane helix</keyword>
<dbReference type="GeneTree" id="ENSGT00940000155317"/>
<dbReference type="SUPFAM" id="SSF53335">
    <property type="entry name" value="S-adenosyl-L-methionine-dependent methyltransferases"/>
    <property type="match status" value="1"/>
</dbReference>
<evidence type="ECO:0000256" key="1">
    <source>
        <dbReference type="ARBA" id="ARBA00012880"/>
    </source>
</evidence>
<evidence type="ECO:0000313" key="10">
    <source>
        <dbReference type="Proteomes" id="UP000265100"/>
    </source>
</evidence>
<sequence>MVNRELALNLLIYLIFFHLLNIISLQLLYFAKKQVWLKWQQVPTFGLVTIPLIYYEIKFVVPVDSGEILDDVVKSVRPLWVLELRMHCGYSSGRLLRLLPHGGRLITVVLDPVTADLGEEIILVAGFNSRFLPSSAEAIPTLNSFSDGINLVLMDHDSQQYLLDLLALEREELLCPSGCTVLLNRGIKEPTISEESWITPEEESIPTASKLSIHL</sequence>
<dbReference type="Proteomes" id="UP000265100">
    <property type="component" value="Chromosome 2"/>
</dbReference>
<evidence type="ECO:0000256" key="4">
    <source>
        <dbReference type="ARBA" id="ARBA00022691"/>
    </source>
</evidence>
<evidence type="ECO:0000256" key="5">
    <source>
        <dbReference type="ARBA" id="ARBA00022867"/>
    </source>
</evidence>
<dbReference type="GO" id="GO:0032259">
    <property type="term" value="P:methylation"/>
    <property type="evidence" value="ECO:0007669"/>
    <property type="project" value="UniProtKB-KW"/>
</dbReference>